<sequence length="235" mass="26763">MVKHNSFEADIKTIIREPVLILFFIMPIFIFLIFKALLIFGEPVLLEMTGFDLSQYYSYVLGVTFLISPMMLGTVAGFVMIDERDAKIYELIAITPIGYVNYMVNRLLFPVVGSFLYTILAYNILNVYTLNRFVLLLISIFISIQAIIMGLLLFNLADDKVKGLTYSKGFGTFNLLALADLINNRWVVLVASATPFYWIVRLIKYYDVKTIVMSVVIHIVWLGGVILLNQSRSRG</sequence>
<accession>A0A4R1MZB9</accession>
<feature type="transmembrane region" description="Helical" evidence="1">
    <location>
        <begin position="134"/>
        <end position="154"/>
    </location>
</feature>
<reference evidence="2 3" key="1">
    <citation type="submission" date="2019-03" db="EMBL/GenBank/DDBJ databases">
        <title>Genomic Encyclopedia of Type Strains, Phase IV (KMG-IV): sequencing the most valuable type-strain genomes for metagenomic binning, comparative biology and taxonomic classification.</title>
        <authorList>
            <person name="Goeker M."/>
        </authorList>
    </citation>
    <scope>NUCLEOTIDE SEQUENCE [LARGE SCALE GENOMIC DNA]</scope>
    <source>
        <strain evidence="2 3">DSM 24176</strain>
    </source>
</reference>
<comment type="caution">
    <text evidence="2">The sequence shown here is derived from an EMBL/GenBank/DDBJ whole genome shotgun (WGS) entry which is preliminary data.</text>
</comment>
<dbReference type="AlphaFoldDB" id="A0A4R1MZB9"/>
<keyword evidence="1" id="KW-1133">Transmembrane helix</keyword>
<proteinExistence type="predicted"/>
<protein>
    <submittedName>
        <fullName evidence="2">Fluoroquinolone transport system permease protein</fullName>
    </submittedName>
</protein>
<keyword evidence="1" id="KW-0812">Transmembrane</keyword>
<evidence type="ECO:0000313" key="3">
    <source>
        <dbReference type="Proteomes" id="UP000294545"/>
    </source>
</evidence>
<feature type="transmembrane region" description="Helical" evidence="1">
    <location>
        <begin position="56"/>
        <end position="81"/>
    </location>
</feature>
<dbReference type="RefSeq" id="WP_132281709.1">
    <property type="nucleotide sequence ID" value="NZ_SMGQ01000011.1"/>
</dbReference>
<gene>
    <name evidence="2" type="ORF">EDC19_1111</name>
</gene>
<feature type="transmembrane region" description="Helical" evidence="1">
    <location>
        <begin position="175"/>
        <end position="199"/>
    </location>
</feature>
<dbReference type="EMBL" id="SMGQ01000011">
    <property type="protein sequence ID" value="TCK98678.1"/>
    <property type="molecule type" value="Genomic_DNA"/>
</dbReference>
<dbReference type="Proteomes" id="UP000294545">
    <property type="component" value="Unassembled WGS sequence"/>
</dbReference>
<feature type="transmembrane region" description="Helical" evidence="1">
    <location>
        <begin position="211"/>
        <end position="229"/>
    </location>
</feature>
<keyword evidence="1" id="KW-0472">Membrane</keyword>
<evidence type="ECO:0000313" key="2">
    <source>
        <dbReference type="EMBL" id="TCK98678.1"/>
    </source>
</evidence>
<evidence type="ECO:0000256" key="1">
    <source>
        <dbReference type="SAM" id="Phobius"/>
    </source>
</evidence>
<feature type="transmembrane region" description="Helical" evidence="1">
    <location>
        <begin position="107"/>
        <end position="128"/>
    </location>
</feature>
<dbReference type="OrthoDB" id="1551065at2"/>
<feature type="transmembrane region" description="Helical" evidence="1">
    <location>
        <begin position="20"/>
        <end position="41"/>
    </location>
</feature>
<keyword evidence="3" id="KW-1185">Reference proteome</keyword>
<organism evidence="2 3">
    <name type="scientific">Natranaerovirga hydrolytica</name>
    <dbReference type="NCBI Taxonomy" id="680378"/>
    <lineage>
        <taxon>Bacteria</taxon>
        <taxon>Bacillati</taxon>
        <taxon>Bacillota</taxon>
        <taxon>Clostridia</taxon>
        <taxon>Lachnospirales</taxon>
        <taxon>Natranaerovirgaceae</taxon>
        <taxon>Natranaerovirga</taxon>
    </lineage>
</organism>
<name>A0A4R1MZB9_9FIRM</name>